<dbReference type="STRING" id="240176.A8NXE2"/>
<dbReference type="Pfam" id="PF00018">
    <property type="entry name" value="SH3_1"/>
    <property type="match status" value="2"/>
</dbReference>
<dbReference type="OrthoDB" id="5971719at2759"/>
<feature type="compositionally biased region" description="Polar residues" evidence="12">
    <location>
        <begin position="918"/>
        <end position="943"/>
    </location>
</feature>
<evidence type="ECO:0000256" key="7">
    <source>
        <dbReference type="ARBA" id="ARBA00022583"/>
    </source>
</evidence>
<name>A8NXE2_COPC7</name>
<keyword evidence="9" id="KW-0009">Actin-binding</keyword>
<dbReference type="CDD" id="cd22249">
    <property type="entry name" value="UDM1_RNF168_RNF169-like"/>
    <property type="match status" value="1"/>
</dbReference>
<evidence type="ECO:0000256" key="4">
    <source>
        <dbReference type="ARBA" id="ARBA00007948"/>
    </source>
</evidence>
<dbReference type="GeneID" id="6013698"/>
<comment type="similarity">
    <text evidence="4">Belongs to the SLA1 family.</text>
</comment>
<dbReference type="InterPro" id="IPR007131">
    <property type="entry name" value="SHD1"/>
</dbReference>
<dbReference type="GO" id="GO:0030479">
    <property type="term" value="C:actin cortical patch"/>
    <property type="evidence" value="ECO:0007669"/>
    <property type="project" value="UniProtKB-SubCell"/>
</dbReference>
<dbReference type="InterPro" id="IPR036028">
    <property type="entry name" value="SH3-like_dom_sf"/>
</dbReference>
<feature type="compositionally biased region" description="Low complexity" evidence="12">
    <location>
        <begin position="959"/>
        <end position="978"/>
    </location>
</feature>
<dbReference type="RefSeq" id="XP_001837142.2">
    <property type="nucleotide sequence ID" value="XM_001837090.2"/>
</dbReference>
<dbReference type="Pfam" id="PF14604">
    <property type="entry name" value="SH3_9"/>
    <property type="match status" value="1"/>
</dbReference>
<dbReference type="Pfam" id="PF24081">
    <property type="entry name" value="PH_SLA1"/>
    <property type="match status" value="1"/>
</dbReference>
<dbReference type="GO" id="GO:0006897">
    <property type="term" value="P:endocytosis"/>
    <property type="evidence" value="ECO:0007669"/>
    <property type="project" value="UniProtKB-KW"/>
</dbReference>
<evidence type="ECO:0000259" key="13">
    <source>
        <dbReference type="PROSITE" id="PS50002"/>
    </source>
</evidence>
<feature type="compositionally biased region" description="Low complexity" evidence="12">
    <location>
        <begin position="504"/>
        <end position="522"/>
    </location>
</feature>
<feature type="compositionally biased region" description="Low complexity" evidence="12">
    <location>
        <begin position="266"/>
        <end position="279"/>
    </location>
</feature>
<feature type="region of interest" description="Disordered" evidence="12">
    <location>
        <begin position="733"/>
        <end position="896"/>
    </location>
</feature>
<dbReference type="Proteomes" id="UP000001861">
    <property type="component" value="Unassembled WGS sequence"/>
</dbReference>
<keyword evidence="7" id="KW-0254">Endocytosis</keyword>
<dbReference type="GO" id="GO:0030674">
    <property type="term" value="F:protein-macromolecule adaptor activity"/>
    <property type="evidence" value="ECO:0007669"/>
    <property type="project" value="InterPro"/>
</dbReference>
<dbReference type="GO" id="GO:0042802">
    <property type="term" value="F:identical protein binding"/>
    <property type="evidence" value="ECO:0007669"/>
    <property type="project" value="InterPro"/>
</dbReference>
<dbReference type="InterPro" id="IPR035800">
    <property type="entry name" value="Sla1_SH3_1"/>
</dbReference>
<reference evidence="14 15" key="1">
    <citation type="journal article" date="2010" name="Proc. Natl. Acad. Sci. U.S.A.">
        <title>Insights into evolution of multicellular fungi from the assembled chromosomes of the mushroom Coprinopsis cinerea (Coprinus cinereus).</title>
        <authorList>
            <person name="Stajich J.E."/>
            <person name="Wilke S.K."/>
            <person name="Ahren D."/>
            <person name="Au C.H."/>
            <person name="Birren B.W."/>
            <person name="Borodovsky M."/>
            <person name="Burns C."/>
            <person name="Canback B."/>
            <person name="Casselton L.A."/>
            <person name="Cheng C.K."/>
            <person name="Deng J."/>
            <person name="Dietrich F.S."/>
            <person name="Fargo D.C."/>
            <person name="Farman M.L."/>
            <person name="Gathman A.C."/>
            <person name="Goldberg J."/>
            <person name="Guigo R."/>
            <person name="Hoegger P.J."/>
            <person name="Hooker J.B."/>
            <person name="Huggins A."/>
            <person name="James T.Y."/>
            <person name="Kamada T."/>
            <person name="Kilaru S."/>
            <person name="Kodira C."/>
            <person name="Kues U."/>
            <person name="Kupfer D."/>
            <person name="Kwan H.S."/>
            <person name="Lomsadze A."/>
            <person name="Li W."/>
            <person name="Lilly W.W."/>
            <person name="Ma L.J."/>
            <person name="Mackey A.J."/>
            <person name="Manning G."/>
            <person name="Martin F."/>
            <person name="Muraguchi H."/>
            <person name="Natvig D.O."/>
            <person name="Palmerini H."/>
            <person name="Ramesh M.A."/>
            <person name="Rehmeyer C.J."/>
            <person name="Roe B.A."/>
            <person name="Shenoy N."/>
            <person name="Stanke M."/>
            <person name="Ter-Hovhannisyan V."/>
            <person name="Tunlid A."/>
            <person name="Velagapudi R."/>
            <person name="Vision T.J."/>
            <person name="Zeng Q."/>
            <person name="Zolan M.E."/>
            <person name="Pukkila P.J."/>
        </authorList>
    </citation>
    <scope>NUCLEOTIDE SEQUENCE [LARGE SCALE GENOMIC DNA]</scope>
    <source>
        <strain evidence="15">Okayama-7 / 130 / ATCC MYA-4618 / FGSC 9003</strain>
    </source>
</reference>
<accession>A8NXE2</accession>
<evidence type="ECO:0000256" key="1">
    <source>
        <dbReference type="ARBA" id="ARBA00004125"/>
    </source>
</evidence>
<evidence type="ECO:0000256" key="12">
    <source>
        <dbReference type="SAM" id="MobiDB-lite"/>
    </source>
</evidence>
<evidence type="ECO:0000256" key="3">
    <source>
        <dbReference type="ARBA" id="ARBA00004413"/>
    </source>
</evidence>
<feature type="region of interest" description="Disordered" evidence="12">
    <location>
        <begin position="384"/>
        <end position="458"/>
    </location>
</feature>
<feature type="compositionally biased region" description="Low complexity" evidence="12">
    <location>
        <begin position="831"/>
        <end position="880"/>
    </location>
</feature>
<dbReference type="PROSITE" id="PS50002">
    <property type="entry name" value="SH3"/>
    <property type="match status" value="3"/>
</dbReference>
<dbReference type="GO" id="GO:0010008">
    <property type="term" value="C:endosome membrane"/>
    <property type="evidence" value="ECO:0007669"/>
    <property type="project" value="UniProtKB-SubCell"/>
</dbReference>
<dbReference type="OMA" id="FMAQGED"/>
<keyword evidence="8" id="KW-0967">Endosome</keyword>
<dbReference type="eggNOG" id="ENOG502QQC3">
    <property type="taxonomic scope" value="Eukaryota"/>
</dbReference>
<keyword evidence="10" id="KW-0963">Cytoplasm</keyword>
<feature type="compositionally biased region" description="Gly residues" evidence="12">
    <location>
        <begin position="1181"/>
        <end position="1193"/>
    </location>
</feature>
<dbReference type="HOGENOM" id="CLU_006319_0_0_1"/>
<dbReference type="SUPFAM" id="SSF50044">
    <property type="entry name" value="SH3-domain"/>
    <property type="match status" value="3"/>
</dbReference>
<feature type="region of interest" description="Disordered" evidence="12">
    <location>
        <begin position="918"/>
        <end position="989"/>
    </location>
</feature>
<evidence type="ECO:0000313" key="14">
    <source>
        <dbReference type="EMBL" id="EAU84759.2"/>
    </source>
</evidence>
<dbReference type="AlphaFoldDB" id="A8NXE2"/>
<dbReference type="PRINTS" id="PR00452">
    <property type="entry name" value="SH3DOMAIN"/>
</dbReference>
<feature type="region of interest" description="Disordered" evidence="12">
    <location>
        <begin position="261"/>
        <end position="334"/>
    </location>
</feature>
<feature type="domain" description="SH3" evidence="13">
    <location>
        <begin position="9"/>
        <end position="71"/>
    </location>
</feature>
<evidence type="ECO:0000256" key="11">
    <source>
        <dbReference type="PROSITE-ProRule" id="PRU00192"/>
    </source>
</evidence>
<keyword evidence="6 11" id="KW-0728">SH3 domain</keyword>
<dbReference type="KEGG" id="cci:CC1G_00278"/>
<comment type="subcellular location">
    <subcellularLocation>
        <location evidence="3">Cell membrane</location>
        <topology evidence="3">Peripheral membrane protein</topology>
        <orientation evidence="3">Cytoplasmic side</orientation>
    </subcellularLocation>
    <subcellularLocation>
        <location evidence="2">Cytoplasm</location>
        <location evidence="2">Cytoskeleton</location>
        <location evidence="2">Actin patch</location>
    </subcellularLocation>
    <subcellularLocation>
        <location evidence="1">Endosome membrane</location>
        <topology evidence="1">Peripheral membrane protein</topology>
        <orientation evidence="1">Cytoplasmic side</orientation>
    </subcellularLocation>
</comment>
<keyword evidence="10" id="KW-0206">Cytoskeleton</keyword>
<feature type="region of interest" description="Disordered" evidence="12">
    <location>
        <begin position="1174"/>
        <end position="1193"/>
    </location>
</feature>
<protein>
    <recommendedName>
        <fullName evidence="5">Actin cytoskeleton-regulatory complex protein SLA1</fullName>
    </recommendedName>
</protein>
<gene>
    <name evidence="14" type="ORF">CC1G_00278</name>
</gene>
<evidence type="ECO:0000256" key="10">
    <source>
        <dbReference type="ARBA" id="ARBA00023212"/>
    </source>
</evidence>
<dbReference type="VEuPathDB" id="FungiDB:CC1G_00278"/>
<dbReference type="GO" id="GO:0005886">
    <property type="term" value="C:plasma membrane"/>
    <property type="evidence" value="ECO:0007669"/>
    <property type="project" value="UniProtKB-SubCell"/>
</dbReference>
<dbReference type="Pfam" id="PF03983">
    <property type="entry name" value="SHD1"/>
    <property type="match status" value="1"/>
</dbReference>
<feature type="compositionally biased region" description="Basic and acidic residues" evidence="12">
    <location>
        <begin position="396"/>
        <end position="458"/>
    </location>
</feature>
<dbReference type="EMBL" id="AACS02000005">
    <property type="protein sequence ID" value="EAU84759.2"/>
    <property type="molecule type" value="Genomic_DNA"/>
</dbReference>
<dbReference type="Gene3D" id="1.10.150.50">
    <property type="entry name" value="Transcription Factor, Ets-1"/>
    <property type="match status" value="1"/>
</dbReference>
<dbReference type="InterPro" id="IPR013761">
    <property type="entry name" value="SAM/pointed_sf"/>
</dbReference>
<proteinExistence type="inferred from homology"/>
<feature type="region of interest" description="Disordered" evidence="12">
    <location>
        <begin position="133"/>
        <end position="155"/>
    </location>
</feature>
<dbReference type="CDD" id="cd00174">
    <property type="entry name" value="SH3"/>
    <property type="match status" value="1"/>
</dbReference>
<dbReference type="FunCoup" id="A8NXE2">
    <property type="interactions" value="203"/>
</dbReference>
<evidence type="ECO:0000256" key="5">
    <source>
        <dbReference type="ARBA" id="ARBA00020357"/>
    </source>
</evidence>
<dbReference type="InterPro" id="IPR056996">
    <property type="entry name" value="PH_SLA1"/>
</dbReference>
<dbReference type="PANTHER" id="PTHR15735:SF21">
    <property type="entry name" value="PROTEIN NERVOUS WRECK"/>
    <property type="match status" value="1"/>
</dbReference>
<evidence type="ECO:0000256" key="2">
    <source>
        <dbReference type="ARBA" id="ARBA00004134"/>
    </source>
</evidence>
<feature type="domain" description="SH3" evidence="13">
    <location>
        <begin position="327"/>
        <end position="387"/>
    </location>
</feature>
<evidence type="ECO:0000256" key="6">
    <source>
        <dbReference type="ARBA" id="ARBA00022443"/>
    </source>
</evidence>
<dbReference type="GO" id="GO:0043130">
    <property type="term" value="F:ubiquitin binding"/>
    <property type="evidence" value="ECO:0007669"/>
    <property type="project" value="InterPro"/>
</dbReference>
<dbReference type="GO" id="GO:0003779">
    <property type="term" value="F:actin binding"/>
    <property type="evidence" value="ECO:0007669"/>
    <property type="project" value="UniProtKB-KW"/>
</dbReference>
<dbReference type="InParanoid" id="A8NXE2"/>
<sequence length="1193" mass="129464">MANTTEPETYLAVLKASYDYDPQSSDEVAIKEDQVLFLVERTDEDWWKVKVKGDSQDDDGPVGLVPAAYVEQAEHSSLVKVLYDYDAAAPGELSVKEDDILRLFETDGDWILAQSHTADGAGYVPGNYVEDTASDDQPEPTTASHIVIPDSPPRPVSTYIDPADRVASHKITADDIKTWSVSEIDKKGKKKKGTLGIGNGSLFFASESDKAAVQKWQTSDVLEVSSDKAKHVQIEVGGPNPVSLHFHAGSKDNAEEIIAKTESSKSLSTTAPSGSPSTPRRLPPAMSSGHKDGKQKSNVTFDSAPQIIPPAPAVESDDEDIPQQHEQEFENATALYDFTADGDDELSVSEGERLVVLERDSDDWWKCRNMRGQEGVVPASYLELIDDSQSTGADNAEVRRPVEEEEERRRAEEEERQERERAEREEAERLQREEQLRKKEEASRLQKEEVLRKKKEAARLQEEEALRKKREAQEKARVAAAEAERQRRKEARKICCMSLLTIDASPPASVTSPSKSTSSNSKKSQELTRSYQIPIYRFRQADFHLGPPPDKTRIWHDRTGQFRVEAAFLGFNNGKLRLHKVNGVIVEVPAEKMSVEDMRHVEKLMAKKQRGPNGVLSDDDVPLGVVAGVSSRPPAVPKKKAPTIDWFDFFLSAGCDVDDCTKYASAFERDKIDETLLTDITDSTMRSLGLREGDIIRVKKAIEKRKPTDNLIKPSPYIQEQIKKDEELARQLQAQENQGRKTPPNLFAAGPGGALKANVRRGRPQPKGTLPLDNVDIRTLSNASDAIQRTSSPQTAAPNARPSSTPAVEAPPRSSSATVPASSGFEDDAWAPRPSSAKPSTTAATATTPRAPSAPPAQETAPQPTATTTAPTAQVTSAPTAPAPPPPAASTSPKPLAQTTENDIFQQLERLKNLRTTASPPAQQMQQPTVTASPPIVQNSASFPVSAGMGMGHSPVPMGQISQQQPSLSPAPSLNNGPRGPFAPVPANQGLLQPLIPTQTGFNSFVPTRPPAFNNNPSPAPQLNTLQPMHTSLSPSSMSPMLPQQTGMLMGNSLVAQPTGMPMNQGLMSQPTGMPMNQGLLAQPTGMPMNNGFGLQNSSGFGQLQPNPTGFNPSMNSGNFNNFSNIPPVPPLPSTQVKDTSPASVFASMKSGTFEDESAPRSADVYDPFRNPLQAQPTGWMGQGYGQGGMGFR</sequence>
<keyword evidence="15" id="KW-1185">Reference proteome</keyword>
<comment type="caution">
    <text evidence="14">The sequence shown here is derived from an EMBL/GenBank/DDBJ whole genome shotgun (WGS) entry which is preliminary data.</text>
</comment>
<dbReference type="InterPro" id="IPR001452">
    <property type="entry name" value="SH3_domain"/>
</dbReference>
<feature type="compositionally biased region" description="Polar residues" evidence="12">
    <location>
        <begin position="779"/>
        <end position="806"/>
    </location>
</feature>
<dbReference type="PANTHER" id="PTHR15735">
    <property type="entry name" value="FCH AND DOUBLE SH3 DOMAINS PROTEIN"/>
    <property type="match status" value="1"/>
</dbReference>
<organism evidence="14 15">
    <name type="scientific">Coprinopsis cinerea (strain Okayama-7 / 130 / ATCC MYA-4618 / FGSC 9003)</name>
    <name type="common">Inky cap fungus</name>
    <name type="synonym">Hormographiella aspergillata</name>
    <dbReference type="NCBI Taxonomy" id="240176"/>
    <lineage>
        <taxon>Eukaryota</taxon>
        <taxon>Fungi</taxon>
        <taxon>Dikarya</taxon>
        <taxon>Basidiomycota</taxon>
        <taxon>Agaricomycotina</taxon>
        <taxon>Agaricomycetes</taxon>
        <taxon>Agaricomycetidae</taxon>
        <taxon>Agaricales</taxon>
        <taxon>Agaricineae</taxon>
        <taxon>Psathyrellaceae</taxon>
        <taxon>Coprinopsis</taxon>
    </lineage>
</organism>
<dbReference type="Gene3D" id="2.30.30.40">
    <property type="entry name" value="SH3 Domains"/>
    <property type="match status" value="3"/>
</dbReference>
<feature type="domain" description="SH3" evidence="13">
    <location>
        <begin position="74"/>
        <end position="134"/>
    </location>
</feature>
<dbReference type="CDD" id="cd11773">
    <property type="entry name" value="SH3_Sla1p_1"/>
    <property type="match status" value="1"/>
</dbReference>
<feature type="region of interest" description="Disordered" evidence="12">
    <location>
        <begin position="504"/>
        <end position="527"/>
    </location>
</feature>
<evidence type="ECO:0000256" key="8">
    <source>
        <dbReference type="ARBA" id="ARBA00022753"/>
    </source>
</evidence>
<evidence type="ECO:0000256" key="9">
    <source>
        <dbReference type="ARBA" id="ARBA00023203"/>
    </source>
</evidence>
<evidence type="ECO:0000313" key="15">
    <source>
        <dbReference type="Proteomes" id="UP000001861"/>
    </source>
</evidence>
<dbReference type="Gene3D" id="2.30.30.700">
    <property type="entry name" value="SLA1 homology domain 1"/>
    <property type="match status" value="1"/>
</dbReference>
<dbReference type="SMART" id="SM00326">
    <property type="entry name" value="SH3"/>
    <property type="match status" value="3"/>
</dbReference>